<proteinExistence type="predicted"/>
<sequence>MVYWFNQDLFWVEKQNDLPTQRKALKNWFEAVGLRINDPERQRVQEKVKSLMKGNQKQVDSDVF</sequence>
<name>A0ABP7NEX5_9BACT</name>
<gene>
    <name evidence="1" type="ORF">GCM10022406_28710</name>
</gene>
<organism evidence="1 2">
    <name type="scientific">Hymenobacter algoricola</name>
    <dbReference type="NCBI Taxonomy" id="486267"/>
    <lineage>
        <taxon>Bacteria</taxon>
        <taxon>Pseudomonadati</taxon>
        <taxon>Bacteroidota</taxon>
        <taxon>Cytophagia</taxon>
        <taxon>Cytophagales</taxon>
        <taxon>Hymenobacteraceae</taxon>
        <taxon>Hymenobacter</taxon>
    </lineage>
</organism>
<comment type="caution">
    <text evidence="1">The sequence shown here is derived from an EMBL/GenBank/DDBJ whole genome shotgun (WGS) entry which is preliminary data.</text>
</comment>
<accession>A0ABP7NEX5</accession>
<dbReference type="Proteomes" id="UP001499909">
    <property type="component" value="Unassembled WGS sequence"/>
</dbReference>
<evidence type="ECO:0000313" key="1">
    <source>
        <dbReference type="EMBL" id="GAA3944699.1"/>
    </source>
</evidence>
<evidence type="ECO:0000313" key="2">
    <source>
        <dbReference type="Proteomes" id="UP001499909"/>
    </source>
</evidence>
<keyword evidence="2" id="KW-1185">Reference proteome</keyword>
<dbReference type="EMBL" id="BAABDH010000090">
    <property type="protein sequence ID" value="GAA3944699.1"/>
    <property type="molecule type" value="Genomic_DNA"/>
</dbReference>
<protein>
    <submittedName>
        <fullName evidence="1">Uncharacterized protein</fullName>
    </submittedName>
</protein>
<reference evidence="2" key="1">
    <citation type="journal article" date="2019" name="Int. J. Syst. Evol. Microbiol.">
        <title>The Global Catalogue of Microorganisms (GCM) 10K type strain sequencing project: providing services to taxonomists for standard genome sequencing and annotation.</title>
        <authorList>
            <consortium name="The Broad Institute Genomics Platform"/>
            <consortium name="The Broad Institute Genome Sequencing Center for Infectious Disease"/>
            <person name="Wu L."/>
            <person name="Ma J."/>
        </authorList>
    </citation>
    <scope>NUCLEOTIDE SEQUENCE [LARGE SCALE GENOMIC DNA]</scope>
    <source>
        <strain evidence="2">JCM 17214</strain>
    </source>
</reference>